<comment type="caution">
    <text evidence="1">The sequence shown here is derived from an EMBL/GenBank/DDBJ whole genome shotgun (WGS) entry which is preliminary data.</text>
</comment>
<dbReference type="EMBL" id="LMWV01000050">
    <property type="protein sequence ID" value="KUN58223.1"/>
    <property type="molecule type" value="Genomic_DNA"/>
</dbReference>
<reference evidence="1 2" key="1">
    <citation type="submission" date="2015-10" db="EMBL/GenBank/DDBJ databases">
        <title>Draft genome sequence of Streptomyces griseorubiginosus DSM 40469, type strain for the species Streptomyces griseorubiginosus.</title>
        <authorList>
            <person name="Ruckert C."/>
            <person name="Winkler A."/>
            <person name="Kalinowski J."/>
            <person name="Kampfer P."/>
            <person name="Glaeser S."/>
        </authorList>
    </citation>
    <scope>NUCLEOTIDE SEQUENCE [LARGE SCALE GENOMIC DNA]</scope>
    <source>
        <strain evidence="1 2">DSM 40469</strain>
    </source>
</reference>
<dbReference type="AlphaFoldDB" id="A0A101RMQ3"/>
<keyword evidence="2" id="KW-1185">Reference proteome</keyword>
<organism evidence="1 2">
    <name type="scientific">Streptomyces griseorubiginosus</name>
    <dbReference type="NCBI Taxonomy" id="67304"/>
    <lineage>
        <taxon>Bacteria</taxon>
        <taxon>Bacillati</taxon>
        <taxon>Actinomycetota</taxon>
        <taxon>Actinomycetes</taxon>
        <taxon>Kitasatosporales</taxon>
        <taxon>Streptomycetaceae</taxon>
        <taxon>Streptomyces</taxon>
    </lineage>
</organism>
<dbReference type="Proteomes" id="UP000054375">
    <property type="component" value="Unassembled WGS sequence"/>
</dbReference>
<protein>
    <submittedName>
        <fullName evidence="1">Uncharacterized protein</fullName>
    </submittedName>
</protein>
<name>A0A101RMQ3_9ACTN</name>
<evidence type="ECO:0000313" key="2">
    <source>
        <dbReference type="Proteomes" id="UP000054375"/>
    </source>
</evidence>
<proteinExistence type="predicted"/>
<evidence type="ECO:0000313" key="1">
    <source>
        <dbReference type="EMBL" id="KUN58223.1"/>
    </source>
</evidence>
<sequence length="87" mass="9546">MIAFKQACIARPAARETRLLFLPLRWASIAARVSTRAHIIDASALLGSSSRHVLKTPPAPACAARSWLRLVRNDQFGPVLTNRSRVA</sequence>
<gene>
    <name evidence="1" type="ORF">AQJ54_42505</name>
</gene>
<accession>A0A101RMQ3</accession>